<sequence>MNVSVIIPAYNASQFIEKAIKSALEQPEVVEVIIVNDGSQDATEEIVTDLQKTEDKIKLLHHPGKVNRGRSATRNLGIQKAISKYIAFLDSDDFYLSNRFKNDAKLFSEHPDIDGVYNAVDFYCYRAISEEEKKQLVLNTVTQPIEPSQLFEALISGKYGHFQIDGLTVKKELFDRIGLFNEELKVAEDTDIFWKMALKGKLVSGIIDKPLASRGVHETNIFNNKEVYAVYTIKMYESMFFWAAKSKLSLYFVDILLKWIWLLRFKQNKSLLKDIQYWLFLFSNAPSVFLTYLSIKYFPLVQKRKKIFPFIFK</sequence>
<keyword evidence="1" id="KW-0812">Transmembrane</keyword>
<keyword evidence="4" id="KW-1185">Reference proteome</keyword>
<evidence type="ECO:0000259" key="2">
    <source>
        <dbReference type="Pfam" id="PF00535"/>
    </source>
</evidence>
<feature type="transmembrane region" description="Helical" evidence="1">
    <location>
        <begin position="277"/>
        <end position="295"/>
    </location>
</feature>
<proteinExistence type="predicted"/>
<dbReference type="CDD" id="cd00761">
    <property type="entry name" value="Glyco_tranf_GTA_type"/>
    <property type="match status" value="1"/>
</dbReference>
<dbReference type="RefSeq" id="WP_250592501.1">
    <property type="nucleotide sequence ID" value="NZ_JAMLJM010000004.1"/>
</dbReference>
<dbReference type="SUPFAM" id="SSF53448">
    <property type="entry name" value="Nucleotide-diphospho-sugar transferases"/>
    <property type="match status" value="1"/>
</dbReference>
<dbReference type="Proteomes" id="UP001317191">
    <property type="component" value="Unassembled WGS sequence"/>
</dbReference>
<accession>A0ABT0TNL8</accession>
<gene>
    <name evidence="3" type="ORF">NAT50_06950</name>
</gene>
<organism evidence="3 4">
    <name type="scientific">Flavobacterium luminosum</name>
    <dbReference type="NCBI Taxonomy" id="2949086"/>
    <lineage>
        <taxon>Bacteria</taxon>
        <taxon>Pseudomonadati</taxon>
        <taxon>Bacteroidota</taxon>
        <taxon>Flavobacteriia</taxon>
        <taxon>Flavobacteriales</taxon>
        <taxon>Flavobacteriaceae</taxon>
        <taxon>Flavobacterium</taxon>
    </lineage>
</organism>
<dbReference type="PANTHER" id="PTHR43685">
    <property type="entry name" value="GLYCOSYLTRANSFERASE"/>
    <property type="match status" value="1"/>
</dbReference>
<dbReference type="Gene3D" id="3.90.550.10">
    <property type="entry name" value="Spore Coat Polysaccharide Biosynthesis Protein SpsA, Chain A"/>
    <property type="match status" value="1"/>
</dbReference>
<feature type="domain" description="Glycosyltransferase 2-like" evidence="2">
    <location>
        <begin position="4"/>
        <end position="112"/>
    </location>
</feature>
<evidence type="ECO:0000313" key="3">
    <source>
        <dbReference type="EMBL" id="MCL9809093.1"/>
    </source>
</evidence>
<evidence type="ECO:0000313" key="4">
    <source>
        <dbReference type="Proteomes" id="UP001317191"/>
    </source>
</evidence>
<protein>
    <submittedName>
        <fullName evidence="3">Glycosyltransferase family 2 protein</fullName>
    </submittedName>
</protein>
<comment type="caution">
    <text evidence="3">The sequence shown here is derived from an EMBL/GenBank/DDBJ whole genome shotgun (WGS) entry which is preliminary data.</text>
</comment>
<dbReference type="InterPro" id="IPR050834">
    <property type="entry name" value="Glycosyltransf_2"/>
</dbReference>
<dbReference type="Pfam" id="PF00535">
    <property type="entry name" value="Glycos_transf_2"/>
    <property type="match status" value="1"/>
</dbReference>
<keyword evidence="1" id="KW-1133">Transmembrane helix</keyword>
<dbReference type="InterPro" id="IPR029044">
    <property type="entry name" value="Nucleotide-diphossugar_trans"/>
</dbReference>
<dbReference type="InterPro" id="IPR001173">
    <property type="entry name" value="Glyco_trans_2-like"/>
</dbReference>
<evidence type="ECO:0000256" key="1">
    <source>
        <dbReference type="SAM" id="Phobius"/>
    </source>
</evidence>
<keyword evidence="1" id="KW-0472">Membrane</keyword>
<dbReference type="EMBL" id="JAMLJM010000004">
    <property type="protein sequence ID" value="MCL9809093.1"/>
    <property type="molecule type" value="Genomic_DNA"/>
</dbReference>
<reference evidence="3 4" key="1">
    <citation type="submission" date="2022-05" db="EMBL/GenBank/DDBJ databases">
        <title>Flavobacterium sp., isolated from activated sludge.</title>
        <authorList>
            <person name="Ran Q."/>
        </authorList>
    </citation>
    <scope>NUCLEOTIDE SEQUENCE [LARGE SCALE GENOMIC DNA]</scope>
    <source>
        <strain evidence="3 4">HXWNR70</strain>
    </source>
</reference>
<feature type="transmembrane region" description="Helical" evidence="1">
    <location>
        <begin position="248"/>
        <end position="265"/>
    </location>
</feature>
<dbReference type="PANTHER" id="PTHR43685:SF11">
    <property type="entry name" value="GLYCOSYLTRANSFERASE TAGX-RELATED"/>
    <property type="match status" value="1"/>
</dbReference>
<name>A0ABT0TNL8_9FLAO</name>